<accession>A0A251QBU0</accession>
<reference evidence="2 3" key="1">
    <citation type="journal article" date="2013" name="Nat. Genet.">
        <title>The high-quality draft genome of peach (Prunus persica) identifies unique patterns of genetic diversity, domestication and genome evolution.</title>
        <authorList>
            <consortium name="International Peach Genome Initiative"/>
            <person name="Verde I."/>
            <person name="Abbott A.G."/>
            <person name="Scalabrin S."/>
            <person name="Jung S."/>
            <person name="Shu S."/>
            <person name="Marroni F."/>
            <person name="Zhebentyayeva T."/>
            <person name="Dettori M.T."/>
            <person name="Grimwood J."/>
            <person name="Cattonaro F."/>
            <person name="Zuccolo A."/>
            <person name="Rossini L."/>
            <person name="Jenkins J."/>
            <person name="Vendramin E."/>
            <person name="Meisel L.A."/>
            <person name="Decroocq V."/>
            <person name="Sosinski B."/>
            <person name="Prochnik S."/>
            <person name="Mitros T."/>
            <person name="Policriti A."/>
            <person name="Cipriani G."/>
            <person name="Dondini L."/>
            <person name="Ficklin S."/>
            <person name="Goodstein D.M."/>
            <person name="Xuan P."/>
            <person name="Del Fabbro C."/>
            <person name="Aramini V."/>
            <person name="Copetti D."/>
            <person name="Gonzalez S."/>
            <person name="Horner D.S."/>
            <person name="Falchi R."/>
            <person name="Lucas S."/>
            <person name="Mica E."/>
            <person name="Maldonado J."/>
            <person name="Lazzari B."/>
            <person name="Bielenberg D."/>
            <person name="Pirona R."/>
            <person name="Miculan M."/>
            <person name="Barakat A."/>
            <person name="Testolin R."/>
            <person name="Stella A."/>
            <person name="Tartarini S."/>
            <person name="Tonutti P."/>
            <person name="Arus P."/>
            <person name="Orellana A."/>
            <person name="Wells C."/>
            <person name="Main D."/>
            <person name="Vizzotto G."/>
            <person name="Silva H."/>
            <person name="Salamini F."/>
            <person name="Schmutz J."/>
            <person name="Morgante M."/>
            <person name="Rokhsar D.S."/>
        </authorList>
    </citation>
    <scope>NUCLEOTIDE SEQUENCE [LARGE SCALE GENOMIC DNA]</scope>
    <source>
        <strain evidence="3">cv. Nemared</strain>
    </source>
</reference>
<protein>
    <submittedName>
        <fullName evidence="2">Uncharacterized protein</fullName>
    </submittedName>
</protein>
<gene>
    <name evidence="2" type="ORF">PRUPE_2G056000</name>
</gene>
<proteinExistence type="predicted"/>
<keyword evidence="1" id="KW-0812">Transmembrane</keyword>
<evidence type="ECO:0000313" key="2">
    <source>
        <dbReference type="EMBL" id="ONI21258.1"/>
    </source>
</evidence>
<dbReference type="Proteomes" id="UP000006882">
    <property type="component" value="Chromosome G2"/>
</dbReference>
<dbReference type="Gramene" id="ONI21258">
    <property type="protein sequence ID" value="ONI21258"/>
    <property type="gene ID" value="PRUPE_2G056000"/>
</dbReference>
<evidence type="ECO:0000313" key="3">
    <source>
        <dbReference type="Proteomes" id="UP000006882"/>
    </source>
</evidence>
<sequence>MSDVSFFQQAQSQKYLERILYTWLNTIPVLLFLDFLCVHVRNREIFTHTHTHTHTHFKEDKI</sequence>
<keyword evidence="3" id="KW-1185">Reference proteome</keyword>
<dbReference type="EMBL" id="CM007652">
    <property type="protein sequence ID" value="ONI21258.1"/>
    <property type="molecule type" value="Genomic_DNA"/>
</dbReference>
<keyword evidence="1" id="KW-0472">Membrane</keyword>
<name>A0A251QBU0_PRUPE</name>
<feature type="transmembrane region" description="Helical" evidence="1">
    <location>
        <begin position="20"/>
        <end position="40"/>
    </location>
</feature>
<dbReference type="AlphaFoldDB" id="A0A251QBU0"/>
<organism evidence="2 3">
    <name type="scientific">Prunus persica</name>
    <name type="common">Peach</name>
    <name type="synonym">Amygdalus persica</name>
    <dbReference type="NCBI Taxonomy" id="3760"/>
    <lineage>
        <taxon>Eukaryota</taxon>
        <taxon>Viridiplantae</taxon>
        <taxon>Streptophyta</taxon>
        <taxon>Embryophyta</taxon>
        <taxon>Tracheophyta</taxon>
        <taxon>Spermatophyta</taxon>
        <taxon>Magnoliopsida</taxon>
        <taxon>eudicotyledons</taxon>
        <taxon>Gunneridae</taxon>
        <taxon>Pentapetalae</taxon>
        <taxon>rosids</taxon>
        <taxon>fabids</taxon>
        <taxon>Rosales</taxon>
        <taxon>Rosaceae</taxon>
        <taxon>Amygdaloideae</taxon>
        <taxon>Amygdaleae</taxon>
        <taxon>Prunus</taxon>
    </lineage>
</organism>
<keyword evidence="1" id="KW-1133">Transmembrane helix</keyword>
<evidence type="ECO:0000256" key="1">
    <source>
        <dbReference type="SAM" id="Phobius"/>
    </source>
</evidence>